<evidence type="ECO:0000256" key="1">
    <source>
        <dbReference type="ARBA" id="ARBA00022723"/>
    </source>
</evidence>
<feature type="region of interest" description="Disordered" evidence="3">
    <location>
        <begin position="115"/>
        <end position="136"/>
    </location>
</feature>
<accession>A0A4Y7PNA2</accession>
<evidence type="ECO:0000313" key="6">
    <source>
        <dbReference type="Proteomes" id="UP000294933"/>
    </source>
</evidence>
<dbReference type="EMBL" id="ML170232">
    <property type="protein sequence ID" value="TDL16907.1"/>
    <property type="molecule type" value="Genomic_DNA"/>
</dbReference>
<sequence>MDDLHIIFEAPEAYSVPSKQQSPSSLATACEYCREKKIKCQIKSSSPICLACSTSNRACRSPNRSTTAQISAFSTADMTPGLTNDAHCDFTLQMCFKDVAQGSPLLDLSIPSVSGVEWSPSSSRSPTAVPTELSELAKTPQVSDCRSTISQRFADEYSYTDSDISTMSDPSPRLHNHSVDHRLVSSSRPSLSDLIFDPVRPPFPSFEYMQEGMQLFFDNLGSHFPFLHRERVYRSMNDMSLPAALANCIVGLAMRFSIAGGPETSRYLLGEPFIEMAKEIIMPVVHIPSLETLHALILLAWCEYGQAREKDLPVFRQYAVSMALSIGVGTDTLLFGASREEQVDFRSTWWSIVTIDLLVSWATGTSTMLSPENYCPARIPALRPAEFLNTLLHEHLYDLLALRNRLLSTIHSNIVLGHERNHADNFR</sequence>
<dbReference type="PANTHER" id="PTHR47783">
    <property type="entry name" value="ZN(II)2CYS6 TRANSCRIPTION FACTOR (EUROFUNG)-RELATED"/>
    <property type="match status" value="1"/>
</dbReference>
<dbReference type="GO" id="GO:0008270">
    <property type="term" value="F:zinc ion binding"/>
    <property type="evidence" value="ECO:0007669"/>
    <property type="project" value="InterPro"/>
</dbReference>
<gene>
    <name evidence="5" type="ORF">BD410DRAFT_588230</name>
</gene>
<protein>
    <recommendedName>
        <fullName evidence="4">Zn(2)-C6 fungal-type domain-containing protein</fullName>
    </recommendedName>
</protein>
<dbReference type="InterPro" id="IPR036864">
    <property type="entry name" value="Zn2-C6_fun-type_DNA-bd_sf"/>
</dbReference>
<proteinExistence type="predicted"/>
<dbReference type="SUPFAM" id="SSF57701">
    <property type="entry name" value="Zn2/Cys6 DNA-binding domain"/>
    <property type="match status" value="1"/>
</dbReference>
<dbReference type="Pfam" id="PF04082">
    <property type="entry name" value="Fungal_trans"/>
    <property type="match status" value="1"/>
</dbReference>
<evidence type="ECO:0000256" key="2">
    <source>
        <dbReference type="ARBA" id="ARBA00023242"/>
    </source>
</evidence>
<keyword evidence="1" id="KW-0479">Metal-binding</keyword>
<name>A0A4Y7PNA2_9AGAM</name>
<dbReference type="CDD" id="cd12148">
    <property type="entry name" value="fungal_TF_MHR"/>
    <property type="match status" value="1"/>
</dbReference>
<keyword evidence="6" id="KW-1185">Reference proteome</keyword>
<dbReference type="InterPro" id="IPR001138">
    <property type="entry name" value="Zn2Cys6_DnaBD"/>
</dbReference>
<dbReference type="PROSITE" id="PS50048">
    <property type="entry name" value="ZN2_CY6_FUNGAL_2"/>
    <property type="match status" value="1"/>
</dbReference>
<organism evidence="5 6">
    <name type="scientific">Rickenella mellea</name>
    <dbReference type="NCBI Taxonomy" id="50990"/>
    <lineage>
        <taxon>Eukaryota</taxon>
        <taxon>Fungi</taxon>
        <taxon>Dikarya</taxon>
        <taxon>Basidiomycota</taxon>
        <taxon>Agaricomycotina</taxon>
        <taxon>Agaricomycetes</taxon>
        <taxon>Hymenochaetales</taxon>
        <taxon>Rickenellaceae</taxon>
        <taxon>Rickenella</taxon>
    </lineage>
</organism>
<dbReference type="Pfam" id="PF00172">
    <property type="entry name" value="Zn_clus"/>
    <property type="match status" value="1"/>
</dbReference>
<reference evidence="5 6" key="1">
    <citation type="submission" date="2018-06" db="EMBL/GenBank/DDBJ databases">
        <title>A transcriptomic atlas of mushroom development highlights an independent origin of complex multicellularity.</title>
        <authorList>
            <consortium name="DOE Joint Genome Institute"/>
            <person name="Krizsan K."/>
            <person name="Almasi E."/>
            <person name="Merenyi Z."/>
            <person name="Sahu N."/>
            <person name="Viragh M."/>
            <person name="Koszo T."/>
            <person name="Mondo S."/>
            <person name="Kiss B."/>
            <person name="Balint B."/>
            <person name="Kues U."/>
            <person name="Barry K."/>
            <person name="Hegedus J.C."/>
            <person name="Henrissat B."/>
            <person name="Johnson J."/>
            <person name="Lipzen A."/>
            <person name="Ohm R."/>
            <person name="Nagy I."/>
            <person name="Pangilinan J."/>
            <person name="Yan J."/>
            <person name="Xiong Y."/>
            <person name="Grigoriev I.V."/>
            <person name="Hibbett D.S."/>
            <person name="Nagy L.G."/>
        </authorList>
    </citation>
    <scope>NUCLEOTIDE SEQUENCE [LARGE SCALE GENOMIC DNA]</scope>
    <source>
        <strain evidence="5 6">SZMC22713</strain>
    </source>
</reference>
<dbReference type="InterPro" id="IPR007219">
    <property type="entry name" value="XnlR_reg_dom"/>
</dbReference>
<dbReference type="VEuPathDB" id="FungiDB:BD410DRAFT_588230"/>
<evidence type="ECO:0000259" key="4">
    <source>
        <dbReference type="PROSITE" id="PS50048"/>
    </source>
</evidence>
<dbReference type="OrthoDB" id="2428527at2759"/>
<dbReference type="SMART" id="SM00066">
    <property type="entry name" value="GAL4"/>
    <property type="match status" value="1"/>
</dbReference>
<dbReference type="PROSITE" id="PS00463">
    <property type="entry name" value="ZN2_CY6_FUNGAL_1"/>
    <property type="match status" value="1"/>
</dbReference>
<dbReference type="GO" id="GO:0003677">
    <property type="term" value="F:DNA binding"/>
    <property type="evidence" value="ECO:0007669"/>
    <property type="project" value="InterPro"/>
</dbReference>
<dbReference type="PANTHER" id="PTHR47783:SF1">
    <property type="entry name" value="ZN(II)2CYS6 TRANSCRIPTION FACTOR (EUROFUNG)"/>
    <property type="match status" value="1"/>
</dbReference>
<dbReference type="Proteomes" id="UP000294933">
    <property type="component" value="Unassembled WGS sequence"/>
</dbReference>
<dbReference type="GO" id="GO:0000981">
    <property type="term" value="F:DNA-binding transcription factor activity, RNA polymerase II-specific"/>
    <property type="evidence" value="ECO:0007669"/>
    <property type="project" value="InterPro"/>
</dbReference>
<dbReference type="Gene3D" id="4.10.240.10">
    <property type="entry name" value="Zn(2)-C6 fungal-type DNA-binding domain"/>
    <property type="match status" value="1"/>
</dbReference>
<keyword evidence="2" id="KW-0539">Nucleus</keyword>
<dbReference type="STRING" id="50990.A0A4Y7PNA2"/>
<evidence type="ECO:0000256" key="3">
    <source>
        <dbReference type="SAM" id="MobiDB-lite"/>
    </source>
</evidence>
<feature type="compositionally biased region" description="Low complexity" evidence="3">
    <location>
        <begin position="115"/>
        <end position="130"/>
    </location>
</feature>
<dbReference type="CDD" id="cd00067">
    <property type="entry name" value="GAL4"/>
    <property type="match status" value="1"/>
</dbReference>
<evidence type="ECO:0000313" key="5">
    <source>
        <dbReference type="EMBL" id="TDL16907.1"/>
    </source>
</evidence>
<dbReference type="GO" id="GO:0006351">
    <property type="term" value="P:DNA-templated transcription"/>
    <property type="evidence" value="ECO:0007669"/>
    <property type="project" value="InterPro"/>
</dbReference>
<dbReference type="AlphaFoldDB" id="A0A4Y7PNA2"/>
<feature type="domain" description="Zn(2)-C6 fungal-type" evidence="4">
    <location>
        <begin position="29"/>
        <end position="61"/>
    </location>
</feature>